<dbReference type="Gene3D" id="2.10.109.10">
    <property type="entry name" value="Umud Fragment, subunit A"/>
    <property type="match status" value="1"/>
</dbReference>
<dbReference type="SUPFAM" id="SSF47413">
    <property type="entry name" value="lambda repressor-like DNA-binding domains"/>
    <property type="match status" value="1"/>
</dbReference>
<keyword evidence="1" id="KW-0238">DNA-binding</keyword>
<dbReference type="Gene3D" id="1.10.260.40">
    <property type="entry name" value="lambda repressor-like DNA-binding domains"/>
    <property type="match status" value="1"/>
</dbReference>
<dbReference type="RefSeq" id="WP_072832568.1">
    <property type="nucleotide sequence ID" value="NZ_FQXP01000012.1"/>
</dbReference>
<dbReference type="GO" id="GO:0003677">
    <property type="term" value="F:DNA binding"/>
    <property type="evidence" value="ECO:0007669"/>
    <property type="project" value="UniProtKB-KW"/>
</dbReference>
<dbReference type="InterPro" id="IPR001387">
    <property type="entry name" value="Cro/C1-type_HTH"/>
</dbReference>
<gene>
    <name evidence="3" type="ORF">SAMN02745196_02744</name>
</gene>
<evidence type="ECO:0000256" key="1">
    <source>
        <dbReference type="ARBA" id="ARBA00023125"/>
    </source>
</evidence>
<dbReference type="Pfam" id="PF00717">
    <property type="entry name" value="Peptidase_S24"/>
    <property type="match status" value="1"/>
</dbReference>
<protein>
    <submittedName>
        <fullName evidence="3">Helix-turn-helix domain-containing protein</fullName>
    </submittedName>
</protein>
<reference evidence="3 4" key="1">
    <citation type="submission" date="2016-11" db="EMBL/GenBank/DDBJ databases">
        <authorList>
            <person name="Jaros S."/>
            <person name="Januszkiewicz K."/>
            <person name="Wedrychowicz H."/>
        </authorList>
    </citation>
    <scope>NUCLEOTIDE SEQUENCE [LARGE SCALE GENOMIC DNA]</scope>
    <source>
        <strain evidence="3 4">DSM 3089</strain>
    </source>
</reference>
<sequence length="222" mass="25181">MSRIGEKIAQVRTKKGLTQKALGKKLGVSESFIKDVELGRKVINESIMEKVSKILGEEINDISMNFEDVAEAEDRVEVKPKFKTLEKIDNQWSDAFSSVLRSVPVYGYDLNKAIDKKQLPVVSNRINGYAPDKVIFLKVENDDMLSFRIAKDDLAFANLTGEIENNSICLVEYNGERCLRQVKRLDSDKILLISNKNALRADTISKRELKVIAKLNYVELQL</sequence>
<dbReference type="InterPro" id="IPR010982">
    <property type="entry name" value="Lambda_DNA-bd_dom_sf"/>
</dbReference>
<dbReference type="Proteomes" id="UP000184526">
    <property type="component" value="Unassembled WGS sequence"/>
</dbReference>
<dbReference type="PANTHER" id="PTHR46558">
    <property type="entry name" value="TRACRIPTIONAL REGULATORY PROTEIN-RELATED-RELATED"/>
    <property type="match status" value="1"/>
</dbReference>
<feature type="domain" description="HTH cro/C1-type" evidence="2">
    <location>
        <begin position="8"/>
        <end position="62"/>
    </location>
</feature>
<dbReference type="OrthoDB" id="14949at2"/>
<dbReference type="SMART" id="SM00530">
    <property type="entry name" value="HTH_XRE"/>
    <property type="match status" value="1"/>
</dbReference>
<dbReference type="PANTHER" id="PTHR46558:SF3">
    <property type="entry name" value="TRANSCRIPTIONAL REGULATOR"/>
    <property type="match status" value="1"/>
</dbReference>
<organism evidence="3 4">
    <name type="scientific">Clostridium collagenovorans DSM 3089</name>
    <dbReference type="NCBI Taxonomy" id="1121306"/>
    <lineage>
        <taxon>Bacteria</taxon>
        <taxon>Bacillati</taxon>
        <taxon>Bacillota</taxon>
        <taxon>Clostridia</taxon>
        <taxon>Eubacteriales</taxon>
        <taxon>Clostridiaceae</taxon>
        <taxon>Clostridium</taxon>
    </lineage>
</organism>
<dbReference type="InterPro" id="IPR015927">
    <property type="entry name" value="Peptidase_S24_S26A/B/C"/>
</dbReference>
<evidence type="ECO:0000313" key="4">
    <source>
        <dbReference type="Proteomes" id="UP000184526"/>
    </source>
</evidence>
<dbReference type="AlphaFoldDB" id="A0A1M5Y950"/>
<evidence type="ECO:0000313" key="3">
    <source>
        <dbReference type="EMBL" id="SHI08486.1"/>
    </source>
</evidence>
<dbReference type="InterPro" id="IPR036286">
    <property type="entry name" value="LexA/Signal_pep-like_sf"/>
</dbReference>
<evidence type="ECO:0000259" key="2">
    <source>
        <dbReference type="PROSITE" id="PS50943"/>
    </source>
</evidence>
<dbReference type="EMBL" id="FQXP01000012">
    <property type="protein sequence ID" value="SHI08486.1"/>
    <property type="molecule type" value="Genomic_DNA"/>
</dbReference>
<dbReference type="PROSITE" id="PS50943">
    <property type="entry name" value="HTH_CROC1"/>
    <property type="match status" value="1"/>
</dbReference>
<accession>A0A1M5Y950</accession>
<dbReference type="CDD" id="cd00093">
    <property type="entry name" value="HTH_XRE"/>
    <property type="match status" value="1"/>
</dbReference>
<dbReference type="SUPFAM" id="SSF51306">
    <property type="entry name" value="LexA/Signal peptidase"/>
    <property type="match status" value="1"/>
</dbReference>
<dbReference type="Pfam" id="PF01381">
    <property type="entry name" value="HTH_3"/>
    <property type="match status" value="1"/>
</dbReference>
<dbReference type="STRING" id="1121306.SAMN02745196_02744"/>
<name>A0A1M5Y950_9CLOT</name>
<keyword evidence="4" id="KW-1185">Reference proteome</keyword>
<proteinExistence type="predicted"/>